<dbReference type="STRING" id="404380.Gbem_0205"/>
<name>B5E999_CITBB</name>
<accession>B5E999</accession>
<protein>
    <submittedName>
        <fullName evidence="1">Uncharacterized protein</fullName>
    </submittedName>
</protein>
<dbReference type="EMBL" id="CP001124">
    <property type="protein sequence ID" value="ACH37236.1"/>
    <property type="molecule type" value="Genomic_DNA"/>
</dbReference>
<dbReference type="AlphaFoldDB" id="B5E999"/>
<evidence type="ECO:0000313" key="1">
    <source>
        <dbReference type="EMBL" id="ACH37236.1"/>
    </source>
</evidence>
<dbReference type="Proteomes" id="UP000008825">
    <property type="component" value="Chromosome"/>
</dbReference>
<gene>
    <name evidence="1" type="ordered locus">Gbem_0205</name>
</gene>
<reference evidence="1 2" key="2">
    <citation type="journal article" date="2010" name="BMC Genomics">
        <title>The genome of Geobacter bemidjiensis, exemplar for the subsurface clade of Geobacter species that predominate in Fe(III)-reducing subsurface environments.</title>
        <authorList>
            <person name="Aklujkar M."/>
            <person name="Young N.D."/>
            <person name="Holmes D."/>
            <person name="Chavan M."/>
            <person name="Risso C."/>
            <person name="Kiss H.E."/>
            <person name="Han C.S."/>
            <person name="Land M.L."/>
            <person name="Lovley D.R."/>
        </authorList>
    </citation>
    <scope>NUCLEOTIDE SEQUENCE [LARGE SCALE GENOMIC DNA]</scope>
    <source>
        <strain evidence="2">ATCC BAA-1014 / DSM 16622 / JCM 12645 / Bem</strain>
    </source>
</reference>
<dbReference type="OrthoDB" id="5400505at2"/>
<reference evidence="1 2" key="1">
    <citation type="submission" date="2008-07" db="EMBL/GenBank/DDBJ databases">
        <title>Complete sequence of Geobacter bemidjiensis BEM.</title>
        <authorList>
            <consortium name="US DOE Joint Genome Institute"/>
            <person name="Lucas S."/>
            <person name="Copeland A."/>
            <person name="Lapidus A."/>
            <person name="Glavina del Rio T."/>
            <person name="Dalin E."/>
            <person name="Tice H."/>
            <person name="Bruce D."/>
            <person name="Goodwin L."/>
            <person name="Pitluck S."/>
            <person name="Kiss H."/>
            <person name="Brettin T."/>
            <person name="Detter J.C."/>
            <person name="Han C."/>
            <person name="Kuske C.R."/>
            <person name="Schmutz J."/>
            <person name="Larimer F."/>
            <person name="Land M."/>
            <person name="Hauser L."/>
            <person name="Kyrpides N."/>
            <person name="Lykidis A."/>
            <person name="Lovley D."/>
            <person name="Richardson P."/>
        </authorList>
    </citation>
    <scope>NUCLEOTIDE SEQUENCE [LARGE SCALE GENOMIC DNA]</scope>
    <source>
        <strain evidence="2">ATCC BAA-1014 / DSM 16622 / JCM 12645 / Bem</strain>
    </source>
</reference>
<proteinExistence type="predicted"/>
<keyword evidence="2" id="KW-1185">Reference proteome</keyword>
<dbReference type="HOGENOM" id="CLU_205852_0_0_7"/>
<sequence>MKDKHDQQCGCSIEPRHKSCAACSGEDIFSYWCKTCDRSVPEGRCPYCGLKAQKKKGEMGELSGKM</sequence>
<evidence type="ECO:0000313" key="2">
    <source>
        <dbReference type="Proteomes" id="UP000008825"/>
    </source>
</evidence>
<organism evidence="1 2">
    <name type="scientific">Citrifermentans bemidjiense (strain ATCC BAA-1014 / DSM 16622 / JCM 12645 / Bem)</name>
    <name type="common">Geobacter bemidjiensis</name>
    <dbReference type="NCBI Taxonomy" id="404380"/>
    <lineage>
        <taxon>Bacteria</taxon>
        <taxon>Pseudomonadati</taxon>
        <taxon>Thermodesulfobacteriota</taxon>
        <taxon>Desulfuromonadia</taxon>
        <taxon>Geobacterales</taxon>
        <taxon>Geobacteraceae</taxon>
        <taxon>Citrifermentans</taxon>
    </lineage>
</organism>
<dbReference type="KEGG" id="gbm:Gbem_0205"/>
<dbReference type="RefSeq" id="WP_012528644.1">
    <property type="nucleotide sequence ID" value="NC_011146.1"/>
</dbReference>